<sequence>MNLEQITGHQLHDRIEFWRSMRGNYQGNDAKAEKEAEENYQAVCASRVIHWEGDLSLANFEKRLTTGIQVCSSISSIRQGIAGLKEGVRLVEERNNLPTVALYALRSELRSWEVELEKELKKIYVIID</sequence>
<evidence type="ECO:0000313" key="2">
    <source>
        <dbReference type="Proteomes" id="UP000030207"/>
    </source>
</evidence>
<dbReference type="GeneID" id="24608147"/>
<name>A0A0A0RNA1_9CAUD</name>
<organism evidence="1 2">
    <name type="scientific">Bacillus phage Moonbeam</name>
    <dbReference type="NCBI Taxonomy" id="1540091"/>
    <lineage>
        <taxon>Viruses</taxon>
        <taxon>Duplodnaviria</taxon>
        <taxon>Heunggongvirae</taxon>
        <taxon>Uroviricota</taxon>
        <taxon>Caudoviricetes</taxon>
        <taxon>Herelleviridae</taxon>
        <taxon>Bastillevirinae</taxon>
        <taxon>Moonbeamvirus</taxon>
        <taxon>Moonbeamvirus moonbeam</taxon>
    </lineage>
</organism>
<reference evidence="1 2" key="1">
    <citation type="submission" date="2014-07" db="EMBL/GenBank/DDBJ databases">
        <title>Complete Genome of Bacillus megaterium Myophage Moonbeam.</title>
        <authorList>
            <person name="Cadungog J.N."/>
            <person name="Khatemi B.E."/>
            <person name="Hernandez A.C."/>
            <person name="Everett G.F.K."/>
        </authorList>
    </citation>
    <scope>NUCLEOTIDE SEQUENCE [LARGE SCALE GENOMIC DNA]</scope>
</reference>
<proteinExistence type="predicted"/>
<dbReference type="RefSeq" id="YP_009151735.1">
    <property type="nucleotide sequence ID" value="NC_027374.1"/>
</dbReference>
<gene>
    <name evidence="1" type="ORF">CPT_Moonbeam172</name>
</gene>
<evidence type="ECO:0000313" key="1">
    <source>
        <dbReference type="EMBL" id="AIW03570.1"/>
    </source>
</evidence>
<dbReference type="KEGG" id="vg:24608147"/>
<keyword evidence="2" id="KW-1185">Reference proteome</keyword>
<accession>A0A0A0RNA1</accession>
<dbReference type="EMBL" id="KM236246">
    <property type="protein sequence ID" value="AIW03570.1"/>
    <property type="molecule type" value="Genomic_DNA"/>
</dbReference>
<protein>
    <submittedName>
        <fullName evidence="1">Uncharacterized protein</fullName>
    </submittedName>
</protein>
<dbReference type="Proteomes" id="UP000030207">
    <property type="component" value="Segment"/>
</dbReference>